<dbReference type="EMBL" id="ACXX02000004">
    <property type="protein sequence ID" value="EGD48440.1"/>
    <property type="molecule type" value="Genomic_DNA"/>
</dbReference>
<gene>
    <name evidence="2" type="ORF">Cpap_2593</name>
</gene>
<dbReference type="RefSeq" id="WP_004618603.1">
    <property type="nucleotide sequence ID" value="NZ_ACXX02000004.1"/>
</dbReference>
<dbReference type="InterPro" id="IPR014179">
    <property type="entry name" value="PfaD-like_TIM-barrel"/>
</dbReference>
<feature type="domain" description="[Acyl-carrier-protein] S-malonyltransferase-like inserted helical" evidence="1">
    <location>
        <begin position="385"/>
        <end position="463"/>
    </location>
</feature>
<dbReference type="Proteomes" id="UP000003860">
    <property type="component" value="Unassembled WGS sequence"/>
</dbReference>
<proteinExistence type="predicted"/>
<protein>
    <submittedName>
        <fullName evidence="2">PfaD family protein</fullName>
    </submittedName>
</protein>
<evidence type="ECO:0000313" key="2">
    <source>
        <dbReference type="EMBL" id="EGD48440.1"/>
    </source>
</evidence>
<dbReference type="AlphaFoldDB" id="F1TBN6"/>
<name>F1TBN6_9FIRM</name>
<dbReference type="PANTHER" id="PTHR32332:SF20">
    <property type="entry name" value="2-NITROPROPANE DIOXYGENASE-LIKE PROTEIN"/>
    <property type="match status" value="1"/>
</dbReference>
<dbReference type="OrthoDB" id="9805460at2"/>
<dbReference type="NCBIfam" id="TIGR02814">
    <property type="entry name" value="pfaD_fam"/>
    <property type="match status" value="1"/>
</dbReference>
<organism evidence="2 3">
    <name type="scientific">Ruminiclostridium papyrosolvens DSM 2782</name>
    <dbReference type="NCBI Taxonomy" id="588581"/>
    <lineage>
        <taxon>Bacteria</taxon>
        <taxon>Bacillati</taxon>
        <taxon>Bacillota</taxon>
        <taxon>Clostridia</taxon>
        <taxon>Eubacteriales</taxon>
        <taxon>Oscillospiraceae</taxon>
        <taxon>Ruminiclostridium</taxon>
    </lineage>
</organism>
<dbReference type="SUPFAM" id="SSF51412">
    <property type="entry name" value="Inosine monophosphate dehydrogenase (IMPDH)"/>
    <property type="match status" value="1"/>
</dbReference>
<dbReference type="Gene3D" id="3.20.20.70">
    <property type="entry name" value="Aldolase class I"/>
    <property type="match status" value="1"/>
</dbReference>
<reference evidence="2" key="1">
    <citation type="submission" date="2009-07" db="EMBL/GenBank/DDBJ databases">
        <authorList>
            <consortium name="US DOE Joint Genome Institute (JGI-PGF)"/>
            <person name="Lucas S."/>
            <person name="Copeland A."/>
            <person name="Lapidus A."/>
            <person name="Glavina del Rio T."/>
            <person name="Tice H."/>
            <person name="Bruce D."/>
            <person name="Goodwin L."/>
            <person name="Pitluck S."/>
            <person name="Larimer F."/>
            <person name="Land M.L."/>
            <person name="Mouttaki H."/>
            <person name="He Z."/>
            <person name="Zhou J."/>
            <person name="Hemme C.L."/>
        </authorList>
    </citation>
    <scope>NUCLEOTIDE SEQUENCE [LARGE SCALE GENOMIC DNA]</scope>
    <source>
        <strain evidence="2">DSM 2782</strain>
    </source>
</reference>
<dbReference type="Pfam" id="PF21607">
    <property type="entry name" value="FabD_helical_ins"/>
    <property type="match status" value="1"/>
</dbReference>
<dbReference type="InterPro" id="IPR049489">
    <property type="entry name" value="FabD-like_helical_ins"/>
</dbReference>
<dbReference type="Pfam" id="PF03060">
    <property type="entry name" value="NMO"/>
    <property type="match status" value="1"/>
</dbReference>
<dbReference type="STRING" id="588581.Cpap_2593"/>
<keyword evidence="3" id="KW-1185">Reference proteome</keyword>
<evidence type="ECO:0000313" key="3">
    <source>
        <dbReference type="Proteomes" id="UP000003860"/>
    </source>
</evidence>
<evidence type="ECO:0000259" key="1">
    <source>
        <dbReference type="Pfam" id="PF21607"/>
    </source>
</evidence>
<comment type="caution">
    <text evidence="2">The sequence shown here is derived from an EMBL/GenBank/DDBJ whole genome shotgun (WGS) entry which is preliminary data.</text>
</comment>
<dbReference type="PANTHER" id="PTHR32332">
    <property type="entry name" value="2-NITROPROPANE DIOXYGENASE"/>
    <property type="match status" value="1"/>
</dbReference>
<accession>F1TBN6</accession>
<sequence length="534" mass="59931">MSLNNQFSLWIYPEHSEIELESGQELIRDFTKSIFIYEKHGRLFVTSEGRISLSEAEGYYKLVAYDYDYKNISIGSQEFMEEHNVKYPYVLGGMAQGIASVDMVVAAAADGFMGFFGTGGMVVSEVEKAIIEIKGRIGSNGVFGVNMISANPLKDEEMINLLLKHDVKRVEVAGAVTLTPAIVEYRLRGAYRENGRVITENKIFAKVSREEVAAQFMSPPPEKIIKLLLEKGRITSQEAELAQEIPVAEDIIAEADSGGHTDNRPALVLFQNMAILRVQMMDKYKYKHGRIRIGAAGGICSPYTILAAFTLGADFVMTGSINQSCVEAGTCDEVKGILSQISMSDVANAPSADMFEMGSRVQVMTKGVMFHLKANKLYETFKNCASIEEIDHKTKTYLETKVFNDTLENVWNNTRQFFLNTDPEILKRADKNPKLKMALIFRSYLGLSSKWAQRGEMDKKADFQIFCGPAMGAFNRWVKGTYLEEPANRKVTNVAKNLIYGAMYLKRLNYLKTQCSKINLDNFQITPSRIWSEL</sequence>
<dbReference type="InterPro" id="IPR013785">
    <property type="entry name" value="Aldolase_TIM"/>
</dbReference>
<reference evidence="2" key="2">
    <citation type="submission" date="2011-01" db="EMBL/GenBank/DDBJ databases">
        <title>The Non-contiguous Finished genome of Clostridium papyrosolvens.</title>
        <authorList>
            <person name="Lucas S."/>
            <person name="Copeland A."/>
            <person name="Lapidus A."/>
            <person name="Cheng J.-F."/>
            <person name="Goodwin L."/>
            <person name="Pitluck S."/>
            <person name="Misra M."/>
            <person name="Chertkov O."/>
            <person name="Detter J.C."/>
            <person name="Han C."/>
            <person name="Tapia R."/>
            <person name="Land M."/>
            <person name="Hauser L."/>
            <person name="Kyrpides N."/>
            <person name="Ivanova N."/>
            <person name="Pagani I."/>
            <person name="Mouttaki H."/>
            <person name="He Z."/>
            <person name="Zhou J."/>
            <person name="Hemme C.L."/>
            <person name="Woyke T."/>
        </authorList>
    </citation>
    <scope>NUCLEOTIDE SEQUENCE [LARGE SCALE GENOMIC DNA]</scope>
    <source>
        <strain evidence="2">DSM 2782</strain>
    </source>
</reference>
<dbReference type="eggNOG" id="COG2070">
    <property type="taxonomic scope" value="Bacteria"/>
</dbReference>